<dbReference type="Proteomes" id="UP000663760">
    <property type="component" value="Chromosome 14"/>
</dbReference>
<name>A0A7I8LER8_SPIIN</name>
<feature type="compositionally biased region" description="Basic and acidic residues" evidence="1">
    <location>
        <begin position="298"/>
        <end position="319"/>
    </location>
</feature>
<dbReference type="PANTHER" id="PTHR13738">
    <property type="entry name" value="TROPONIN I"/>
    <property type="match status" value="1"/>
</dbReference>
<gene>
    <name evidence="2" type="ORF">SI8410_14018456</name>
</gene>
<dbReference type="InterPro" id="IPR050875">
    <property type="entry name" value="Troponin_I"/>
</dbReference>
<organism evidence="2 3">
    <name type="scientific">Spirodela intermedia</name>
    <name type="common">Intermediate duckweed</name>
    <dbReference type="NCBI Taxonomy" id="51605"/>
    <lineage>
        <taxon>Eukaryota</taxon>
        <taxon>Viridiplantae</taxon>
        <taxon>Streptophyta</taxon>
        <taxon>Embryophyta</taxon>
        <taxon>Tracheophyta</taxon>
        <taxon>Spermatophyta</taxon>
        <taxon>Magnoliopsida</taxon>
        <taxon>Liliopsida</taxon>
        <taxon>Araceae</taxon>
        <taxon>Lemnoideae</taxon>
        <taxon>Spirodela</taxon>
    </lineage>
</organism>
<protein>
    <submittedName>
        <fullName evidence="2">Uncharacterized protein</fullName>
    </submittedName>
</protein>
<keyword evidence="3" id="KW-1185">Reference proteome</keyword>
<dbReference type="EMBL" id="LR746277">
    <property type="protein sequence ID" value="CAA7407778.1"/>
    <property type="molecule type" value="Genomic_DNA"/>
</dbReference>
<dbReference type="PANTHER" id="PTHR13738:SF1">
    <property type="entry name" value="TROPONIN I"/>
    <property type="match status" value="1"/>
</dbReference>
<evidence type="ECO:0000313" key="3">
    <source>
        <dbReference type="Proteomes" id="UP000663760"/>
    </source>
</evidence>
<evidence type="ECO:0000313" key="2">
    <source>
        <dbReference type="EMBL" id="CAA7407778.1"/>
    </source>
</evidence>
<dbReference type="AlphaFoldDB" id="A0A7I8LER8"/>
<feature type="region of interest" description="Disordered" evidence="1">
    <location>
        <begin position="298"/>
        <end position="345"/>
    </location>
</feature>
<sequence>MEHLFMQIFERRDWIASQLRQQEESYAQSVASNLLAAGGLLPPWLWNAAADPDGWKNHHTQEFEGFSIEKPMMQNGFTFDHPNLEKLTSERAAILEQLHRSMNRLEESSIDVHVGNQSDQDFQGAIPLEEMKDTIGSVACKKEFATDEDAIDLPDELYLPSKMNEDKNQDDIRGSYTTLKVDKKKDVSLSVSGNKEQEDVEALHDVPNKIPLKASEQKRSQAILEKKTINIVSNVQSFIPLVRQKQQAAAAPITGRRDIKVKALEVAEAAKRLAEKRECERKMRKEAVRLERIKSEQENARQLELKQKQKEEDWKKKEAAMAARKRQREEERKEKQRKRNCKEHEFFPTEPGSSCFDFRCIVGN</sequence>
<proteinExistence type="predicted"/>
<reference evidence="2" key="1">
    <citation type="submission" date="2020-02" db="EMBL/GenBank/DDBJ databases">
        <authorList>
            <person name="Scholz U."/>
            <person name="Mascher M."/>
            <person name="Fiebig A."/>
        </authorList>
    </citation>
    <scope>NUCLEOTIDE SEQUENCE</scope>
</reference>
<evidence type="ECO:0000256" key="1">
    <source>
        <dbReference type="SAM" id="MobiDB-lite"/>
    </source>
</evidence>
<accession>A0A7I8LER8</accession>
<dbReference type="OrthoDB" id="681218at2759"/>